<gene>
    <name evidence="3" type="ORF">PIB30_028995</name>
</gene>
<feature type="region of interest" description="Disordered" evidence="1">
    <location>
        <begin position="141"/>
        <end position="196"/>
    </location>
</feature>
<organism evidence="3 4">
    <name type="scientific">Stylosanthes scabra</name>
    <dbReference type="NCBI Taxonomy" id="79078"/>
    <lineage>
        <taxon>Eukaryota</taxon>
        <taxon>Viridiplantae</taxon>
        <taxon>Streptophyta</taxon>
        <taxon>Embryophyta</taxon>
        <taxon>Tracheophyta</taxon>
        <taxon>Spermatophyta</taxon>
        <taxon>Magnoliopsida</taxon>
        <taxon>eudicotyledons</taxon>
        <taxon>Gunneridae</taxon>
        <taxon>Pentapetalae</taxon>
        <taxon>rosids</taxon>
        <taxon>fabids</taxon>
        <taxon>Fabales</taxon>
        <taxon>Fabaceae</taxon>
        <taxon>Papilionoideae</taxon>
        <taxon>50 kb inversion clade</taxon>
        <taxon>dalbergioids sensu lato</taxon>
        <taxon>Dalbergieae</taxon>
        <taxon>Pterocarpus clade</taxon>
        <taxon>Stylosanthes</taxon>
    </lineage>
</organism>
<name>A0ABU6WBF2_9FABA</name>
<reference evidence="3 4" key="1">
    <citation type="journal article" date="2023" name="Plants (Basel)">
        <title>Bridging the Gap: Combining Genomics and Transcriptomics Approaches to Understand Stylosanthes scabra, an Orphan Legume from the Brazilian Caatinga.</title>
        <authorList>
            <person name="Ferreira-Neto J.R.C."/>
            <person name="da Silva M.D."/>
            <person name="Binneck E."/>
            <person name="de Melo N.F."/>
            <person name="da Silva R.H."/>
            <person name="de Melo A.L.T.M."/>
            <person name="Pandolfi V."/>
            <person name="Bustamante F.O."/>
            <person name="Brasileiro-Vidal A.C."/>
            <person name="Benko-Iseppon A.M."/>
        </authorList>
    </citation>
    <scope>NUCLEOTIDE SEQUENCE [LARGE SCALE GENOMIC DNA]</scope>
    <source>
        <tissue evidence="3">Leaves</tissue>
    </source>
</reference>
<evidence type="ECO:0000259" key="2">
    <source>
        <dbReference type="Pfam" id="PF26130"/>
    </source>
</evidence>
<feature type="compositionally biased region" description="Polar residues" evidence="1">
    <location>
        <begin position="150"/>
        <end position="161"/>
    </location>
</feature>
<feature type="compositionally biased region" description="Polar residues" evidence="1">
    <location>
        <begin position="177"/>
        <end position="196"/>
    </location>
</feature>
<keyword evidence="4" id="KW-1185">Reference proteome</keyword>
<feature type="domain" description="PB1-like" evidence="2">
    <location>
        <begin position="1"/>
        <end position="103"/>
    </location>
</feature>
<accession>A0ABU6WBF2</accession>
<sequence length="237" mass="26658">MDEVIAFVYHHIGKLVTKNDDEVVHEMGGITEQPNQEVDTLDVFAIRNFHKDIGYDQIEECYWLVPGRPLSIGLMVLDTDAEMKEMCFYAERNRRKIHIYYEHGVSVPNPVEECPYLIEFPPSPMPVQAETPTPIVVDDVDFDSEADQPPNVNANSPSKTKSIPPNNIHNPKHNPRQMLSSSSPSAQETQPKADQNTWSDLVSDCALHAMLLSSSPSAQEKNPHNLCLKSAINTFFT</sequence>
<evidence type="ECO:0000313" key="4">
    <source>
        <dbReference type="Proteomes" id="UP001341840"/>
    </source>
</evidence>
<proteinExistence type="predicted"/>
<evidence type="ECO:0000256" key="1">
    <source>
        <dbReference type="SAM" id="MobiDB-lite"/>
    </source>
</evidence>
<dbReference type="Pfam" id="PF26130">
    <property type="entry name" value="PB1-like"/>
    <property type="match status" value="1"/>
</dbReference>
<dbReference type="InterPro" id="IPR058594">
    <property type="entry name" value="PB1-like_dom_pln"/>
</dbReference>
<evidence type="ECO:0000313" key="3">
    <source>
        <dbReference type="EMBL" id="MED6182502.1"/>
    </source>
</evidence>
<protein>
    <recommendedName>
        <fullName evidence="2">PB1-like domain-containing protein</fullName>
    </recommendedName>
</protein>
<dbReference type="EMBL" id="JASCZI010181359">
    <property type="protein sequence ID" value="MED6182502.1"/>
    <property type="molecule type" value="Genomic_DNA"/>
</dbReference>
<dbReference type="Proteomes" id="UP001341840">
    <property type="component" value="Unassembled WGS sequence"/>
</dbReference>
<comment type="caution">
    <text evidence="3">The sequence shown here is derived from an EMBL/GenBank/DDBJ whole genome shotgun (WGS) entry which is preliminary data.</text>
</comment>